<dbReference type="PANTHER" id="PTHR38459:SF1">
    <property type="entry name" value="PROPHAGE BACTOPRENOL-LINKED GLUCOSE TRANSLOCASE HOMOLOG"/>
    <property type="match status" value="1"/>
</dbReference>
<accession>A0A7W5XXR3</accession>
<feature type="transmembrane region" description="Helical" evidence="6">
    <location>
        <begin position="101"/>
        <end position="118"/>
    </location>
</feature>
<feature type="transmembrane region" description="Helical" evidence="6">
    <location>
        <begin position="43"/>
        <end position="62"/>
    </location>
</feature>
<name>A0A7W5XXR3_9BACT</name>
<dbReference type="AlphaFoldDB" id="A0A7W5XXR3"/>
<evidence type="ECO:0000256" key="3">
    <source>
        <dbReference type="ARBA" id="ARBA00022692"/>
    </source>
</evidence>
<evidence type="ECO:0000256" key="5">
    <source>
        <dbReference type="ARBA" id="ARBA00023136"/>
    </source>
</evidence>
<comment type="subcellular location">
    <subcellularLocation>
        <location evidence="1">Membrane</location>
        <topology evidence="1">Multi-pass membrane protein</topology>
    </subcellularLocation>
</comment>
<organism evidence="8 9">
    <name type="scientific">Alloprevotella rava</name>
    <dbReference type="NCBI Taxonomy" id="671218"/>
    <lineage>
        <taxon>Bacteria</taxon>
        <taxon>Pseudomonadati</taxon>
        <taxon>Bacteroidota</taxon>
        <taxon>Bacteroidia</taxon>
        <taxon>Bacteroidales</taxon>
        <taxon>Prevotellaceae</taxon>
        <taxon>Alloprevotella</taxon>
    </lineage>
</organism>
<dbReference type="EMBL" id="JACICA010000004">
    <property type="protein sequence ID" value="MBB3702653.1"/>
    <property type="molecule type" value="Genomic_DNA"/>
</dbReference>
<comment type="similarity">
    <text evidence="2">Belongs to the GtrA family.</text>
</comment>
<proteinExistence type="inferred from homology"/>
<dbReference type="PANTHER" id="PTHR38459">
    <property type="entry name" value="PROPHAGE BACTOPRENOL-LINKED GLUCOSE TRANSLOCASE HOMOLOG"/>
    <property type="match status" value="1"/>
</dbReference>
<feature type="transmembrane region" description="Helical" evidence="6">
    <location>
        <begin position="74"/>
        <end position="95"/>
    </location>
</feature>
<sequence length="130" mass="15276">MQIRQEAKQAVRYGAVGVLNTVITAVVYYLLRKIDFSVDGANLISYEAGFLNSYVWNRLWVFQSHQHDWQKEGVVFWIGAHICWALQWLAFRLFLLFLPEAWAYGLGMCVYPVLNYLFNRFVTFQKNKNA</sequence>
<dbReference type="InterPro" id="IPR007267">
    <property type="entry name" value="GtrA_DPMS_TM"/>
</dbReference>
<gene>
    <name evidence="8" type="ORF">FHS60_001116</name>
</gene>
<keyword evidence="5 6" id="KW-0472">Membrane</keyword>
<dbReference type="Pfam" id="PF04138">
    <property type="entry name" value="GtrA_DPMS_TM"/>
    <property type="match status" value="1"/>
</dbReference>
<dbReference type="InterPro" id="IPR051401">
    <property type="entry name" value="GtrA_CellWall_Glycosyl"/>
</dbReference>
<evidence type="ECO:0000256" key="6">
    <source>
        <dbReference type="SAM" id="Phobius"/>
    </source>
</evidence>
<feature type="transmembrane region" description="Helical" evidence="6">
    <location>
        <begin position="12"/>
        <end position="31"/>
    </location>
</feature>
<dbReference type="Proteomes" id="UP000541425">
    <property type="component" value="Unassembled WGS sequence"/>
</dbReference>
<dbReference type="GO" id="GO:0000271">
    <property type="term" value="P:polysaccharide biosynthetic process"/>
    <property type="evidence" value="ECO:0007669"/>
    <property type="project" value="InterPro"/>
</dbReference>
<evidence type="ECO:0000256" key="1">
    <source>
        <dbReference type="ARBA" id="ARBA00004141"/>
    </source>
</evidence>
<feature type="domain" description="GtrA/DPMS transmembrane" evidence="7">
    <location>
        <begin position="12"/>
        <end position="124"/>
    </location>
</feature>
<keyword evidence="3 6" id="KW-0812">Transmembrane</keyword>
<dbReference type="RefSeq" id="WP_183695973.1">
    <property type="nucleotide sequence ID" value="NZ_JACICA010000004.1"/>
</dbReference>
<dbReference type="GO" id="GO:0005886">
    <property type="term" value="C:plasma membrane"/>
    <property type="evidence" value="ECO:0007669"/>
    <property type="project" value="TreeGrafter"/>
</dbReference>
<evidence type="ECO:0000259" key="7">
    <source>
        <dbReference type="Pfam" id="PF04138"/>
    </source>
</evidence>
<evidence type="ECO:0000256" key="2">
    <source>
        <dbReference type="ARBA" id="ARBA00009399"/>
    </source>
</evidence>
<protein>
    <submittedName>
        <fullName evidence="8">Putative flippase GtrA</fullName>
    </submittedName>
</protein>
<evidence type="ECO:0000313" key="8">
    <source>
        <dbReference type="EMBL" id="MBB3702653.1"/>
    </source>
</evidence>
<keyword evidence="4 6" id="KW-1133">Transmembrane helix</keyword>
<comment type="caution">
    <text evidence="8">The sequence shown here is derived from an EMBL/GenBank/DDBJ whole genome shotgun (WGS) entry which is preliminary data.</text>
</comment>
<evidence type="ECO:0000256" key="4">
    <source>
        <dbReference type="ARBA" id="ARBA00022989"/>
    </source>
</evidence>
<reference evidence="8 9" key="1">
    <citation type="submission" date="2020-08" db="EMBL/GenBank/DDBJ databases">
        <title>Genomic Encyclopedia of Type Strains, Phase IV (KMG-IV): sequencing the most valuable type-strain genomes for metagenomic binning, comparative biology and taxonomic classification.</title>
        <authorList>
            <person name="Goeker M."/>
        </authorList>
    </citation>
    <scope>NUCLEOTIDE SEQUENCE [LARGE SCALE GENOMIC DNA]</scope>
    <source>
        <strain evidence="8 9">DSM 22548</strain>
    </source>
</reference>
<evidence type="ECO:0000313" key="9">
    <source>
        <dbReference type="Proteomes" id="UP000541425"/>
    </source>
</evidence>